<dbReference type="PANTHER" id="PTHR24198:SF165">
    <property type="entry name" value="ANKYRIN REPEAT-CONTAINING PROTEIN-RELATED"/>
    <property type="match status" value="1"/>
</dbReference>
<feature type="repeat" description="ANK" evidence="3">
    <location>
        <begin position="398"/>
        <end position="430"/>
    </location>
</feature>
<evidence type="ECO:0000256" key="1">
    <source>
        <dbReference type="ARBA" id="ARBA00022737"/>
    </source>
</evidence>
<dbReference type="Gene3D" id="1.25.40.20">
    <property type="entry name" value="Ankyrin repeat-containing domain"/>
    <property type="match status" value="3"/>
</dbReference>
<keyword evidence="6" id="KW-1185">Reference proteome</keyword>
<organism evidence="5 6">
    <name type="scientific">Fusarium torreyae</name>
    <dbReference type="NCBI Taxonomy" id="1237075"/>
    <lineage>
        <taxon>Eukaryota</taxon>
        <taxon>Fungi</taxon>
        <taxon>Dikarya</taxon>
        <taxon>Ascomycota</taxon>
        <taxon>Pezizomycotina</taxon>
        <taxon>Sordariomycetes</taxon>
        <taxon>Hypocreomycetidae</taxon>
        <taxon>Hypocreales</taxon>
        <taxon>Nectriaceae</taxon>
        <taxon>Fusarium</taxon>
    </lineage>
</organism>
<dbReference type="Pfam" id="PF12796">
    <property type="entry name" value="Ank_2"/>
    <property type="match status" value="3"/>
</dbReference>
<dbReference type="Pfam" id="PF22939">
    <property type="entry name" value="WHD_GPIID"/>
    <property type="match status" value="1"/>
</dbReference>
<evidence type="ECO:0000313" key="5">
    <source>
        <dbReference type="EMBL" id="KAJ4246035.1"/>
    </source>
</evidence>
<dbReference type="Proteomes" id="UP001152049">
    <property type="component" value="Unassembled WGS sequence"/>
</dbReference>
<keyword evidence="1" id="KW-0677">Repeat</keyword>
<dbReference type="InterPro" id="IPR036770">
    <property type="entry name" value="Ankyrin_rpt-contain_sf"/>
</dbReference>
<dbReference type="InterPro" id="IPR002110">
    <property type="entry name" value="Ankyrin_rpt"/>
</dbReference>
<dbReference type="PROSITE" id="PS50088">
    <property type="entry name" value="ANK_REPEAT"/>
    <property type="match status" value="2"/>
</dbReference>
<dbReference type="InterPro" id="IPR054471">
    <property type="entry name" value="GPIID_WHD"/>
</dbReference>
<feature type="repeat" description="ANK" evidence="3">
    <location>
        <begin position="545"/>
        <end position="571"/>
    </location>
</feature>
<evidence type="ECO:0000313" key="6">
    <source>
        <dbReference type="Proteomes" id="UP001152049"/>
    </source>
</evidence>
<proteinExistence type="predicted"/>
<dbReference type="OrthoDB" id="448455at2759"/>
<comment type="caution">
    <text evidence="5">The sequence shown here is derived from an EMBL/GenBank/DDBJ whole genome shotgun (WGS) entry which is preliminary data.</text>
</comment>
<dbReference type="Pfam" id="PF00023">
    <property type="entry name" value="Ank"/>
    <property type="match status" value="1"/>
</dbReference>
<evidence type="ECO:0000259" key="4">
    <source>
        <dbReference type="Pfam" id="PF22939"/>
    </source>
</evidence>
<reference evidence="5" key="1">
    <citation type="submission" date="2022-09" db="EMBL/GenBank/DDBJ databases">
        <title>Fusarium specimens isolated from Avocado Roots.</title>
        <authorList>
            <person name="Stajich J."/>
            <person name="Roper C."/>
            <person name="Heimlech-Rivalta G."/>
        </authorList>
    </citation>
    <scope>NUCLEOTIDE SEQUENCE</scope>
    <source>
        <strain evidence="5">CF00136</strain>
    </source>
</reference>
<dbReference type="AlphaFoldDB" id="A0A9W8RLD7"/>
<keyword evidence="2 3" id="KW-0040">ANK repeat</keyword>
<dbReference type="PANTHER" id="PTHR24198">
    <property type="entry name" value="ANKYRIN REPEAT AND PROTEIN KINASE DOMAIN-CONTAINING PROTEIN"/>
    <property type="match status" value="1"/>
</dbReference>
<accession>A0A9W8RLD7</accession>
<sequence length="802" mass="90624">MEGRSVLEIRATKADVRQYLRHNMSKLSKFVMCDQELQEQICEAILGSIGGMFLLARLHLDSLVGKRSVKALKQALASLPKGSSAYDKAYLDAMNRIECQVPDLESLAKEVLAWLTFARRPLQIAELQAAIAIQETDSELDYESLIDIDDLVSICAGLVTIEPQSQTVTLTLIHYTTQEYLERTQARWRPDAHAAIATSCFTYLSFPALDVDFLKLDEYCFGKHIDGKLFPLLSYCIDHGALHAWRAMSEPPSIAHFLSSETKMPRNWLLLIAKHGGAPQAEATAEWLIERDVCINTRDPCNLRTILHYAVLNGWMRCVELMLQRNARLETDCFNMTPFHYTVKDNAQYMAQVFLDACITVDLPVTRRIYESTYQEGRVVYLPSNCVQTPIGETPTGKGLTGLHLATLTGCRQMTKFLLDHGADPNFPSDYGETPLHLALRQGFNNFESRVEDFWNNSDCRIECAIEYIDSTESDEECCSTQDWIEESRSTIVSLLLARADIDINAQDISGISPLHIAACSRWPSQSTIHKLLEKEAKVSLQTKEGKTPLHLAIENKNMDHFTALLRFGANPMDTSVNGLNALHYAARKVQMEMVEYLVSSISSTCREGFLKARDKHGETALHHLLRSRSPSSIIAVEYFLQRSVDVNDLNNAEMSPMATYLNTFVFCRGNDNAEVLRLLFENGADPTFETRDGLGLARLAARSRRVSPSLLKVLARRGVDIMAKDRQGRTVLHHMAIKGTLTEDVLHYICDDNRLFMEIQDTCQKTALDYAVEMQKKENRLSAFESNRRKRTEELLRKSRG</sequence>
<evidence type="ECO:0000256" key="2">
    <source>
        <dbReference type="ARBA" id="ARBA00023043"/>
    </source>
</evidence>
<dbReference type="SUPFAM" id="SSF48403">
    <property type="entry name" value="Ankyrin repeat"/>
    <property type="match status" value="2"/>
</dbReference>
<name>A0A9W8RLD7_9HYPO</name>
<feature type="domain" description="GPI inositol-deacylase winged helix" evidence="4">
    <location>
        <begin position="105"/>
        <end position="182"/>
    </location>
</feature>
<protein>
    <recommendedName>
        <fullName evidence="4">GPI inositol-deacylase winged helix domain-containing protein</fullName>
    </recommendedName>
</protein>
<dbReference type="SMART" id="SM00248">
    <property type="entry name" value="ANK"/>
    <property type="match status" value="11"/>
</dbReference>
<dbReference type="PROSITE" id="PS50297">
    <property type="entry name" value="ANK_REP_REGION"/>
    <property type="match status" value="2"/>
</dbReference>
<gene>
    <name evidence="5" type="ORF">NW762_013780</name>
</gene>
<evidence type="ECO:0000256" key="3">
    <source>
        <dbReference type="PROSITE-ProRule" id="PRU00023"/>
    </source>
</evidence>
<dbReference type="EMBL" id="JAOQAZ010000044">
    <property type="protein sequence ID" value="KAJ4246035.1"/>
    <property type="molecule type" value="Genomic_DNA"/>
</dbReference>